<dbReference type="RefSeq" id="WP_155338625.1">
    <property type="nucleotide sequence ID" value="NZ_BAAABN010000060.1"/>
</dbReference>
<dbReference type="Pfam" id="PF12802">
    <property type="entry name" value="MarR_2"/>
    <property type="match status" value="1"/>
</dbReference>
<keyword evidence="3" id="KW-1185">Reference proteome</keyword>
<dbReference type="Proteomes" id="UP000334990">
    <property type="component" value="Unassembled WGS sequence"/>
</dbReference>
<dbReference type="PANTHER" id="PTHR33164">
    <property type="entry name" value="TRANSCRIPTIONAL REGULATOR, MARR FAMILY"/>
    <property type="match status" value="1"/>
</dbReference>
<name>A0A5M3VZY2_9ACTN</name>
<protein>
    <submittedName>
        <fullName evidence="2">MarR family transcriptional regulator</fullName>
    </submittedName>
</protein>
<reference evidence="2 3" key="1">
    <citation type="submission" date="2019-10" db="EMBL/GenBank/DDBJ databases">
        <title>Whole genome shotgun sequence of Acrocarpospora corrugata NBRC 13972.</title>
        <authorList>
            <person name="Ichikawa N."/>
            <person name="Kimura A."/>
            <person name="Kitahashi Y."/>
            <person name="Komaki H."/>
            <person name="Oguchi A."/>
        </authorList>
    </citation>
    <scope>NUCLEOTIDE SEQUENCE [LARGE SCALE GENOMIC DNA]</scope>
    <source>
        <strain evidence="2 3">NBRC 13972</strain>
    </source>
</reference>
<comment type="caution">
    <text evidence="2">The sequence shown here is derived from an EMBL/GenBank/DDBJ whole genome shotgun (WGS) entry which is preliminary data.</text>
</comment>
<sequence>MSRVTPDQPGPLSAAEEAAIRALARVMSVLPKLMDADMRRGAGISLTDYGILMHLSEAPGRHMRMSDLAAACDLSLSGMSRAVARLESDGLVLRVRCGEDARGWNAVLTDTGFARLEDAYPTNLVSTRRRVLDRFEGIDLAALATAFDRVAADPDSDL</sequence>
<evidence type="ECO:0000313" key="3">
    <source>
        <dbReference type="Proteomes" id="UP000334990"/>
    </source>
</evidence>
<dbReference type="GO" id="GO:0006950">
    <property type="term" value="P:response to stress"/>
    <property type="evidence" value="ECO:0007669"/>
    <property type="project" value="TreeGrafter"/>
</dbReference>
<organism evidence="2 3">
    <name type="scientific">Acrocarpospora corrugata</name>
    <dbReference type="NCBI Taxonomy" id="35763"/>
    <lineage>
        <taxon>Bacteria</taxon>
        <taxon>Bacillati</taxon>
        <taxon>Actinomycetota</taxon>
        <taxon>Actinomycetes</taxon>
        <taxon>Streptosporangiales</taxon>
        <taxon>Streptosporangiaceae</taxon>
        <taxon>Acrocarpospora</taxon>
    </lineage>
</organism>
<accession>A0A5M3VZY2</accession>
<dbReference type="SUPFAM" id="SSF46785">
    <property type="entry name" value="Winged helix' DNA-binding domain"/>
    <property type="match status" value="1"/>
</dbReference>
<dbReference type="Gene3D" id="1.10.10.10">
    <property type="entry name" value="Winged helix-like DNA-binding domain superfamily/Winged helix DNA-binding domain"/>
    <property type="match status" value="1"/>
</dbReference>
<evidence type="ECO:0000313" key="2">
    <source>
        <dbReference type="EMBL" id="GES02395.1"/>
    </source>
</evidence>
<dbReference type="InterPro" id="IPR039422">
    <property type="entry name" value="MarR/SlyA-like"/>
</dbReference>
<dbReference type="SMART" id="SM00347">
    <property type="entry name" value="HTH_MARR"/>
    <property type="match status" value="1"/>
</dbReference>
<dbReference type="GO" id="GO:0003700">
    <property type="term" value="F:DNA-binding transcription factor activity"/>
    <property type="evidence" value="ECO:0007669"/>
    <property type="project" value="InterPro"/>
</dbReference>
<gene>
    <name evidence="2" type="ORF">Acor_44610</name>
</gene>
<dbReference type="PROSITE" id="PS50995">
    <property type="entry name" value="HTH_MARR_2"/>
    <property type="match status" value="1"/>
</dbReference>
<feature type="domain" description="HTH marR-type" evidence="1">
    <location>
        <begin position="16"/>
        <end position="152"/>
    </location>
</feature>
<dbReference type="InterPro" id="IPR036388">
    <property type="entry name" value="WH-like_DNA-bd_sf"/>
</dbReference>
<evidence type="ECO:0000259" key="1">
    <source>
        <dbReference type="PROSITE" id="PS50995"/>
    </source>
</evidence>
<dbReference type="EMBL" id="BLAD01000058">
    <property type="protein sequence ID" value="GES02395.1"/>
    <property type="molecule type" value="Genomic_DNA"/>
</dbReference>
<dbReference type="PANTHER" id="PTHR33164:SF99">
    <property type="entry name" value="MARR FAMILY REGULATORY PROTEIN"/>
    <property type="match status" value="1"/>
</dbReference>
<dbReference type="InterPro" id="IPR036390">
    <property type="entry name" value="WH_DNA-bd_sf"/>
</dbReference>
<dbReference type="InterPro" id="IPR000835">
    <property type="entry name" value="HTH_MarR-typ"/>
</dbReference>
<dbReference type="AlphaFoldDB" id="A0A5M3VZY2"/>
<proteinExistence type="predicted"/>
<dbReference type="OrthoDB" id="5432081at2"/>